<reference evidence="2 3" key="2">
    <citation type="submission" date="2018-11" db="EMBL/GenBank/DDBJ databases">
        <authorList>
            <consortium name="Pathogen Informatics"/>
        </authorList>
    </citation>
    <scope>NUCLEOTIDE SEQUENCE [LARGE SCALE GENOMIC DNA]</scope>
</reference>
<dbReference type="Pfam" id="PF05596">
    <property type="entry name" value="Taeniidae_ag"/>
    <property type="match status" value="1"/>
</dbReference>
<reference evidence="4" key="1">
    <citation type="submission" date="2017-02" db="UniProtKB">
        <authorList>
            <consortium name="WormBaseParasite"/>
        </authorList>
    </citation>
    <scope>IDENTIFICATION</scope>
</reference>
<keyword evidence="1" id="KW-0732">Signal</keyword>
<evidence type="ECO:0000313" key="3">
    <source>
        <dbReference type="Proteomes" id="UP000274429"/>
    </source>
</evidence>
<feature type="chain" id="PRO_5043133039" evidence="1">
    <location>
        <begin position="19"/>
        <end position="86"/>
    </location>
</feature>
<dbReference type="EMBL" id="UYWX01009072">
    <property type="protein sequence ID" value="VDM27672.1"/>
    <property type="molecule type" value="Genomic_DNA"/>
</dbReference>
<organism evidence="4">
    <name type="scientific">Hydatigena taeniaeformis</name>
    <name type="common">Feline tapeworm</name>
    <name type="synonym">Taenia taeniaeformis</name>
    <dbReference type="NCBI Taxonomy" id="6205"/>
    <lineage>
        <taxon>Eukaryota</taxon>
        <taxon>Metazoa</taxon>
        <taxon>Spiralia</taxon>
        <taxon>Lophotrochozoa</taxon>
        <taxon>Platyhelminthes</taxon>
        <taxon>Cestoda</taxon>
        <taxon>Eucestoda</taxon>
        <taxon>Cyclophyllidea</taxon>
        <taxon>Taeniidae</taxon>
        <taxon>Hydatigera</taxon>
    </lineage>
</organism>
<dbReference type="InterPro" id="IPR008860">
    <property type="entry name" value="Taeniidae_ag"/>
</dbReference>
<proteinExistence type="predicted"/>
<evidence type="ECO:0000256" key="1">
    <source>
        <dbReference type="SAM" id="SignalP"/>
    </source>
</evidence>
<evidence type="ECO:0000313" key="2">
    <source>
        <dbReference type="EMBL" id="VDM27672.1"/>
    </source>
</evidence>
<keyword evidence="3" id="KW-1185">Reference proteome</keyword>
<name>A0A0R3WYG5_HYDTA</name>
<gene>
    <name evidence="2" type="ORF">TTAC_LOCUS5788</name>
</gene>
<sequence>MKASIVLALAVLVIAAAAAPADNDKGAEDLKKKLIKQIGETRRFFREDPLGQKIIDHFQELVSICKEIRLRIRKGLGEYLKNLEKD</sequence>
<protein>
    <submittedName>
        <fullName evidence="4">Antigen B</fullName>
    </submittedName>
</protein>
<dbReference type="WBParaSite" id="TTAC_0000580501-mRNA-1">
    <property type="protein sequence ID" value="TTAC_0000580501-mRNA-1"/>
    <property type="gene ID" value="TTAC_0000580501"/>
</dbReference>
<dbReference type="Proteomes" id="UP000274429">
    <property type="component" value="Unassembled WGS sequence"/>
</dbReference>
<dbReference type="OrthoDB" id="6260553at2759"/>
<dbReference type="AlphaFoldDB" id="A0A0R3WYG5"/>
<feature type="signal peptide" evidence="1">
    <location>
        <begin position="1"/>
        <end position="18"/>
    </location>
</feature>
<accession>A0A0R3WYG5</accession>
<evidence type="ECO:0000313" key="4">
    <source>
        <dbReference type="WBParaSite" id="TTAC_0000580501-mRNA-1"/>
    </source>
</evidence>